<dbReference type="AlphaFoldDB" id="A0AAN6T0F2"/>
<organism evidence="2 3">
    <name type="scientific">Parathielavia hyrcaniae</name>
    <dbReference type="NCBI Taxonomy" id="113614"/>
    <lineage>
        <taxon>Eukaryota</taxon>
        <taxon>Fungi</taxon>
        <taxon>Dikarya</taxon>
        <taxon>Ascomycota</taxon>
        <taxon>Pezizomycotina</taxon>
        <taxon>Sordariomycetes</taxon>
        <taxon>Sordariomycetidae</taxon>
        <taxon>Sordariales</taxon>
        <taxon>Chaetomiaceae</taxon>
        <taxon>Parathielavia</taxon>
    </lineage>
</organism>
<dbReference type="InterPro" id="IPR027417">
    <property type="entry name" value="P-loop_NTPase"/>
</dbReference>
<dbReference type="Proteomes" id="UP001305647">
    <property type="component" value="Unassembled WGS sequence"/>
</dbReference>
<comment type="caution">
    <text evidence="2">The sequence shown here is derived from an EMBL/GenBank/DDBJ whole genome shotgun (WGS) entry which is preliminary data.</text>
</comment>
<protein>
    <submittedName>
        <fullName evidence="2">Uncharacterized protein</fullName>
    </submittedName>
</protein>
<feature type="region of interest" description="Disordered" evidence="1">
    <location>
        <begin position="128"/>
        <end position="154"/>
    </location>
</feature>
<reference evidence="2" key="1">
    <citation type="journal article" date="2023" name="Mol. Phylogenet. Evol.">
        <title>Genome-scale phylogeny and comparative genomics of the fungal order Sordariales.</title>
        <authorList>
            <person name="Hensen N."/>
            <person name="Bonometti L."/>
            <person name="Westerberg I."/>
            <person name="Brannstrom I.O."/>
            <person name="Guillou S."/>
            <person name="Cros-Aarteil S."/>
            <person name="Calhoun S."/>
            <person name="Haridas S."/>
            <person name="Kuo A."/>
            <person name="Mondo S."/>
            <person name="Pangilinan J."/>
            <person name="Riley R."/>
            <person name="LaButti K."/>
            <person name="Andreopoulos B."/>
            <person name="Lipzen A."/>
            <person name="Chen C."/>
            <person name="Yan M."/>
            <person name="Daum C."/>
            <person name="Ng V."/>
            <person name="Clum A."/>
            <person name="Steindorff A."/>
            <person name="Ohm R.A."/>
            <person name="Martin F."/>
            <person name="Silar P."/>
            <person name="Natvig D.O."/>
            <person name="Lalanne C."/>
            <person name="Gautier V."/>
            <person name="Ament-Velasquez S.L."/>
            <person name="Kruys A."/>
            <person name="Hutchinson M.I."/>
            <person name="Powell A.J."/>
            <person name="Barry K."/>
            <person name="Miller A.N."/>
            <person name="Grigoriev I.V."/>
            <person name="Debuchy R."/>
            <person name="Gladieux P."/>
            <person name="Hiltunen Thoren M."/>
            <person name="Johannesson H."/>
        </authorList>
    </citation>
    <scope>NUCLEOTIDE SEQUENCE</scope>
    <source>
        <strain evidence="2">CBS 757.83</strain>
    </source>
</reference>
<dbReference type="SUPFAM" id="SSF52540">
    <property type="entry name" value="P-loop containing nucleoside triphosphate hydrolases"/>
    <property type="match status" value="1"/>
</dbReference>
<dbReference type="InterPro" id="IPR053226">
    <property type="entry name" value="Pyrrolopyrazine_biosynth_F"/>
</dbReference>
<accession>A0AAN6T0F2</accession>
<evidence type="ECO:0000313" key="3">
    <source>
        <dbReference type="Proteomes" id="UP001305647"/>
    </source>
</evidence>
<reference evidence="2" key="2">
    <citation type="submission" date="2023-05" db="EMBL/GenBank/DDBJ databases">
        <authorList>
            <consortium name="Lawrence Berkeley National Laboratory"/>
            <person name="Steindorff A."/>
            <person name="Hensen N."/>
            <person name="Bonometti L."/>
            <person name="Westerberg I."/>
            <person name="Brannstrom I.O."/>
            <person name="Guillou S."/>
            <person name="Cros-Aarteil S."/>
            <person name="Calhoun S."/>
            <person name="Haridas S."/>
            <person name="Kuo A."/>
            <person name="Mondo S."/>
            <person name="Pangilinan J."/>
            <person name="Riley R."/>
            <person name="Labutti K."/>
            <person name="Andreopoulos B."/>
            <person name="Lipzen A."/>
            <person name="Chen C."/>
            <person name="Yanf M."/>
            <person name="Daum C."/>
            <person name="Ng V."/>
            <person name="Clum A."/>
            <person name="Ohm R."/>
            <person name="Martin F."/>
            <person name="Silar P."/>
            <person name="Natvig D."/>
            <person name="Lalanne C."/>
            <person name="Gautier V."/>
            <person name="Ament-Velasquez S.L."/>
            <person name="Kruys A."/>
            <person name="Hutchinson M.I."/>
            <person name="Powell A.J."/>
            <person name="Barry K."/>
            <person name="Miller A.N."/>
            <person name="Grigoriev I.V."/>
            <person name="Debuchy R."/>
            <person name="Gladieux P."/>
            <person name="Thoren M.H."/>
            <person name="Johannesson H."/>
        </authorList>
    </citation>
    <scope>NUCLEOTIDE SEQUENCE</scope>
    <source>
        <strain evidence="2">CBS 757.83</strain>
    </source>
</reference>
<proteinExistence type="predicted"/>
<evidence type="ECO:0000313" key="2">
    <source>
        <dbReference type="EMBL" id="KAK4099686.1"/>
    </source>
</evidence>
<name>A0AAN6T0F2_9PEZI</name>
<sequence>MAHNTTTQQSSTSAQQSENNRRDILLISVPRTASNLLVKVLNIHHQPDVVTNKTAGYFFYDAYMLAARDLQKPAHLWTDAEKTLIRDSYRKCLDRLEELRAQAHRDNKMVFAKEHAFWLVNPGTMHGPPGSDADASAANGKGSHDDDGAHHHYSPNNQTLFPDEYLRGWQLAFIIRHPALAWPSMYRALLRVSQELGILDDDGVSGASASNMSLAWSRKLYDWGAEAAEAGHTPAPLVVDAHDLIHDAGGVALRFCEAAGLDKGAVQVEWGSAAGSSGANGPAVKNWGSEGSADEKAARIMLSTLEASRGIVKDKAPSSVDIAAEAVKWRAEFGEEAAGMIERAVWAAMPDYEYLRERRLRA</sequence>
<dbReference type="Gene3D" id="3.40.50.300">
    <property type="entry name" value="P-loop containing nucleotide triphosphate hydrolases"/>
    <property type="match status" value="1"/>
</dbReference>
<keyword evidence="3" id="KW-1185">Reference proteome</keyword>
<evidence type="ECO:0000256" key="1">
    <source>
        <dbReference type="SAM" id="MobiDB-lite"/>
    </source>
</evidence>
<dbReference type="PANTHER" id="PTHR48419:SF1">
    <property type="entry name" value="SULFOTRANSFERASE DOMAIN-CONTAINING PROTEIN"/>
    <property type="match status" value="1"/>
</dbReference>
<dbReference type="PANTHER" id="PTHR48419">
    <property type="entry name" value="SULFOTRANSFERASE DOMAIN-CONTAINING PROTEIN"/>
    <property type="match status" value="1"/>
</dbReference>
<dbReference type="EMBL" id="MU863647">
    <property type="protein sequence ID" value="KAK4099686.1"/>
    <property type="molecule type" value="Genomic_DNA"/>
</dbReference>
<gene>
    <name evidence="2" type="ORF">N658DRAFT_429359</name>
</gene>